<dbReference type="EMBL" id="LFVZ01000006">
    <property type="protein sequence ID" value="KTW28943.1"/>
    <property type="molecule type" value="Genomic_DNA"/>
</dbReference>
<sequence length="443" mass="52517">MREANSKKIEETRFLYENKSLNDYELEDKDQKALLGCMNKRSYEDVKLSLQIKSYYEIDEEELCLEESTSGESGIDSSNVDRYGFFSIRQKLPKEKNRTMLQFGLLELGNVFFRRGKRIVLEIPHGFYFDQLLNQDNLIWYKEGYDVNKKEINRIEKWRNMAEIFRTNGNTEYSFLNTKKLINRVFKGIPDSWRSAAWYAFLSHSAKKNKSKYSDCELKLKYYELLQLPYAQDFQIDLDVPRTINGHVFFQRQYRDGQRLLFRVLHALSLFYPETGYIQGMASLAATFLCYYDEESAFIMSVRLWEERGILSIFSNSFKNLFACFNELQNRLLKTKVGKKLFSLGIDISTFTTKWYLTLFNHSLSFSTQLRIWDVFIWYDTNEKNKLEILHITAMSLILAMKDTLMKANFETAMRLLTSRIHVIDDDAFLDLIKSHWKLIKNT</sequence>
<dbReference type="SMART" id="SM00164">
    <property type="entry name" value="TBC"/>
    <property type="match status" value="1"/>
</dbReference>
<evidence type="ECO:0000313" key="3">
    <source>
        <dbReference type="Proteomes" id="UP000054454"/>
    </source>
</evidence>
<dbReference type="Gene3D" id="1.10.472.80">
    <property type="entry name" value="Ypt/Rab-GAP domain of gyp1p, domain 3"/>
    <property type="match status" value="1"/>
</dbReference>
<dbReference type="PANTHER" id="PTHR47219:SF9">
    <property type="entry name" value="GTPASE ACTIVATING PROTEIN AND CENTROSOME-ASSOCIATED, ISOFORM B"/>
    <property type="match status" value="1"/>
</dbReference>
<dbReference type="VEuPathDB" id="FungiDB:T552_01573"/>
<dbReference type="OrthoDB" id="294251at2759"/>
<feature type="domain" description="Rab-GAP TBC" evidence="1">
    <location>
        <begin position="188"/>
        <end position="380"/>
    </location>
</feature>
<dbReference type="SUPFAM" id="SSF47923">
    <property type="entry name" value="Ypt/Rab-GAP domain of gyp1p"/>
    <property type="match status" value="2"/>
</dbReference>
<dbReference type="GO" id="GO:0031267">
    <property type="term" value="F:small GTPase binding"/>
    <property type="evidence" value="ECO:0007669"/>
    <property type="project" value="TreeGrafter"/>
</dbReference>
<reference evidence="3" key="1">
    <citation type="journal article" date="2016" name="Nat. Commun.">
        <title>Genome analysis of three Pneumocystis species reveals adaptation mechanisms to life exclusively in mammalian hosts.</title>
        <authorList>
            <person name="Ma L."/>
            <person name="Chen Z."/>
            <person name="Huang D.W."/>
            <person name="Kutty G."/>
            <person name="Ishihara M."/>
            <person name="Wang H."/>
            <person name="Abouelleil A."/>
            <person name="Bishop L."/>
            <person name="Davey E."/>
            <person name="Deng R."/>
            <person name="Deng X."/>
            <person name="Fan L."/>
            <person name="Fantoni G."/>
            <person name="Fitzgerald M."/>
            <person name="Gogineni E."/>
            <person name="Goldberg J.M."/>
            <person name="Handley G."/>
            <person name="Hu X."/>
            <person name="Huber C."/>
            <person name="Jiao X."/>
            <person name="Jones K."/>
            <person name="Levin J.Z."/>
            <person name="Liu Y."/>
            <person name="Macdonald P."/>
            <person name="Melnikov A."/>
            <person name="Raley C."/>
            <person name="Sassi M."/>
            <person name="Sherman B.T."/>
            <person name="Song X."/>
            <person name="Sykes S."/>
            <person name="Tran B."/>
            <person name="Walsh L."/>
            <person name="Xia Y."/>
            <person name="Yang J."/>
            <person name="Young S."/>
            <person name="Zeng Q."/>
            <person name="Zheng X."/>
            <person name="Stephens R."/>
            <person name="Nusbaum C."/>
            <person name="Birren B.W."/>
            <person name="Azadi P."/>
            <person name="Lempicki R.A."/>
            <person name="Cuomo C.A."/>
            <person name="Kovacs J.A."/>
        </authorList>
    </citation>
    <scope>NUCLEOTIDE SEQUENCE [LARGE SCALE GENOMIC DNA]</scope>
    <source>
        <strain evidence="3">B80</strain>
    </source>
</reference>
<comment type="caution">
    <text evidence="2">The sequence shown here is derived from an EMBL/GenBank/DDBJ whole genome shotgun (WGS) entry which is preliminary data.</text>
</comment>
<dbReference type="InterPro" id="IPR050302">
    <property type="entry name" value="Rab_GAP_TBC_domain"/>
</dbReference>
<dbReference type="GO" id="GO:0005096">
    <property type="term" value="F:GTPase activator activity"/>
    <property type="evidence" value="ECO:0007669"/>
    <property type="project" value="TreeGrafter"/>
</dbReference>
<dbReference type="InterPro" id="IPR035969">
    <property type="entry name" value="Rab-GAP_TBC_sf"/>
</dbReference>
<proteinExistence type="predicted"/>
<evidence type="ECO:0000259" key="1">
    <source>
        <dbReference type="PROSITE" id="PS50086"/>
    </source>
</evidence>
<dbReference type="PANTHER" id="PTHR47219">
    <property type="entry name" value="RAB GTPASE-ACTIVATING PROTEIN 1-LIKE"/>
    <property type="match status" value="1"/>
</dbReference>
<organism evidence="2 3">
    <name type="scientific">Pneumocystis carinii (strain B80)</name>
    <name type="common">Rat pneumocystis pneumonia agent</name>
    <name type="synonym">Pneumocystis carinii f. sp. carinii</name>
    <dbReference type="NCBI Taxonomy" id="1408658"/>
    <lineage>
        <taxon>Eukaryota</taxon>
        <taxon>Fungi</taxon>
        <taxon>Dikarya</taxon>
        <taxon>Ascomycota</taxon>
        <taxon>Taphrinomycotina</taxon>
        <taxon>Pneumocystomycetes</taxon>
        <taxon>Pneumocystaceae</taxon>
        <taxon>Pneumocystis</taxon>
    </lineage>
</organism>
<evidence type="ECO:0000313" key="2">
    <source>
        <dbReference type="EMBL" id="KTW28943.1"/>
    </source>
</evidence>
<keyword evidence="3" id="KW-1185">Reference proteome</keyword>
<dbReference type="GeneID" id="28936355"/>
<name>A0A0W4ZKN4_PNEC8</name>
<dbReference type="PROSITE" id="PS50086">
    <property type="entry name" value="TBC_RABGAP"/>
    <property type="match status" value="1"/>
</dbReference>
<dbReference type="FunFam" id="1.10.8.270:FF:000023">
    <property type="entry name" value="TBC domain-containing protein C1778.09"/>
    <property type="match status" value="1"/>
</dbReference>
<dbReference type="RefSeq" id="XP_018226310.1">
    <property type="nucleotide sequence ID" value="XM_018370152.1"/>
</dbReference>
<dbReference type="Pfam" id="PF00566">
    <property type="entry name" value="RabGAP-TBC"/>
    <property type="match status" value="1"/>
</dbReference>
<accession>A0A0W4ZKN4</accession>
<dbReference type="Gene3D" id="1.10.8.270">
    <property type="entry name" value="putative rabgap domain of human tbc1 domain family member 14 like domains"/>
    <property type="match status" value="1"/>
</dbReference>
<dbReference type="AlphaFoldDB" id="A0A0W4ZKN4"/>
<dbReference type="InterPro" id="IPR000195">
    <property type="entry name" value="Rab-GAP-TBC_dom"/>
</dbReference>
<gene>
    <name evidence="2" type="ORF">T552_01573</name>
</gene>
<protein>
    <recommendedName>
        <fullName evidence="1">Rab-GAP TBC domain-containing protein</fullName>
    </recommendedName>
</protein>
<dbReference type="Proteomes" id="UP000054454">
    <property type="component" value="Unassembled WGS sequence"/>
</dbReference>